<reference evidence="1 2" key="1">
    <citation type="submission" date="2019-05" db="EMBL/GenBank/DDBJ databases">
        <title>Arcobacter cibarius and Arcobacter thereius providing challenges in identification an antibiotic susceptibility and Quinolone resistance.</title>
        <authorList>
            <person name="Busch A."/>
            <person name="Hanel I."/>
            <person name="Hotzel H."/>
            <person name="Tomaso H."/>
        </authorList>
    </citation>
    <scope>NUCLEOTIDE SEQUENCE [LARGE SCALE GENOMIC DNA]</scope>
    <source>
        <strain evidence="1 2">17CS1191_2</strain>
    </source>
</reference>
<proteinExistence type="predicted"/>
<dbReference type="EMBL" id="VBUF01000005">
    <property type="protein sequence ID" value="TLS70958.1"/>
    <property type="molecule type" value="Genomic_DNA"/>
</dbReference>
<organism evidence="1 2">
    <name type="scientific">Aliarcobacter thereius</name>
    <dbReference type="NCBI Taxonomy" id="544718"/>
    <lineage>
        <taxon>Bacteria</taxon>
        <taxon>Pseudomonadati</taxon>
        <taxon>Campylobacterota</taxon>
        <taxon>Epsilonproteobacteria</taxon>
        <taxon>Campylobacterales</taxon>
        <taxon>Arcobacteraceae</taxon>
        <taxon>Aliarcobacter</taxon>
    </lineage>
</organism>
<dbReference type="RefSeq" id="WP_138143032.1">
    <property type="nucleotide sequence ID" value="NZ_VBUF01000005.1"/>
</dbReference>
<gene>
    <name evidence="1" type="ORF">FE246_08295</name>
</gene>
<dbReference type="Proteomes" id="UP000308001">
    <property type="component" value="Unassembled WGS sequence"/>
</dbReference>
<name>A0A5R9H4F5_9BACT</name>
<dbReference type="AlphaFoldDB" id="A0A5R9H4F5"/>
<protein>
    <submittedName>
        <fullName evidence="1">Uncharacterized protein</fullName>
    </submittedName>
</protein>
<evidence type="ECO:0000313" key="2">
    <source>
        <dbReference type="Proteomes" id="UP000308001"/>
    </source>
</evidence>
<comment type="caution">
    <text evidence="1">The sequence shown here is derived from an EMBL/GenBank/DDBJ whole genome shotgun (WGS) entry which is preliminary data.</text>
</comment>
<evidence type="ECO:0000313" key="1">
    <source>
        <dbReference type="EMBL" id="TLS70958.1"/>
    </source>
</evidence>
<accession>A0A5R9H4F5</accession>
<sequence length="394" mass="45672">MAKRIDEKMLLRAEPILAIGQKIDDFKNIIIEINLLDKNKKPLTSKPLKKTIPKAEKTKDIKNILKEYNSEFKGEYIIKDITSAKEVAKKLEIEETDKRYSQISYLSFRIDANCSGKFDKSEAEKWFDVEIVKTHLYFIFYDTKGNHIYKIQKAIKKLSDEVNKEIEPKGKHHKLYVKHISSKYELEAFYKEKVNENGGDKNVIIELFDAVKIEPENSIFFQKVQDKLGIKANLKHLQPTGIFQENDKISQQVIDEYNQNILRNEKLHKTISSKEHKKYVLLKVADDLEDISNWSGGLLVGSLLMMKYLPATLPITLPASTTTATISFSALIGKSLFKYFADEFLVEELVVDIVLSKTVYCKNSILAEYFYDQTFSTIAEYFYGEIKEKRNNER</sequence>